<protein>
    <submittedName>
        <fullName evidence="1">Uncharacterized protein</fullName>
    </submittedName>
</protein>
<dbReference type="AlphaFoldDB" id="A0A9I9EMH1"/>
<name>A0A9I9EMH1_CUCME</name>
<evidence type="ECO:0000313" key="1">
    <source>
        <dbReference type="EnsemblPlants" id="MELO3C035767.2.1"/>
    </source>
</evidence>
<dbReference type="Gramene" id="MELO3C035767.2.1">
    <property type="protein sequence ID" value="MELO3C035767.2.1"/>
    <property type="gene ID" value="MELO3C035767.2"/>
</dbReference>
<organism evidence="1">
    <name type="scientific">Cucumis melo</name>
    <name type="common">Muskmelon</name>
    <dbReference type="NCBI Taxonomy" id="3656"/>
    <lineage>
        <taxon>Eukaryota</taxon>
        <taxon>Viridiplantae</taxon>
        <taxon>Streptophyta</taxon>
        <taxon>Embryophyta</taxon>
        <taxon>Tracheophyta</taxon>
        <taxon>Spermatophyta</taxon>
        <taxon>Magnoliopsida</taxon>
        <taxon>eudicotyledons</taxon>
        <taxon>Gunneridae</taxon>
        <taxon>Pentapetalae</taxon>
        <taxon>rosids</taxon>
        <taxon>fabids</taxon>
        <taxon>Cucurbitales</taxon>
        <taxon>Cucurbitaceae</taxon>
        <taxon>Benincaseae</taxon>
        <taxon>Cucumis</taxon>
    </lineage>
</organism>
<proteinExistence type="predicted"/>
<sequence>MNTREGETHVALSKGPVGRMKIEGKRNRERAQRDFHLKILKSVPFFRHRKLRIWVLPRFLRFNQYPRFYYSKIDLGFSVIGAFDPVLHSLMLQSLLRNDVDYLSVFYLIHWKCGRVHIRDIEM</sequence>
<dbReference type="EnsemblPlants" id="MELO3C035767.2.1">
    <property type="protein sequence ID" value="MELO3C035767.2.1"/>
    <property type="gene ID" value="MELO3C035767.2"/>
</dbReference>
<reference evidence="1" key="1">
    <citation type="submission" date="2023-03" db="UniProtKB">
        <authorList>
            <consortium name="EnsemblPlants"/>
        </authorList>
    </citation>
    <scope>IDENTIFICATION</scope>
</reference>
<accession>A0A9I9EMH1</accession>